<dbReference type="EMBL" id="ML121536">
    <property type="protein sequence ID" value="RPB25988.1"/>
    <property type="molecule type" value="Genomic_DNA"/>
</dbReference>
<reference evidence="1 2" key="1">
    <citation type="journal article" date="2018" name="Nat. Ecol. Evol.">
        <title>Pezizomycetes genomes reveal the molecular basis of ectomycorrhizal truffle lifestyle.</title>
        <authorList>
            <person name="Murat C."/>
            <person name="Payen T."/>
            <person name="Noel B."/>
            <person name="Kuo A."/>
            <person name="Morin E."/>
            <person name="Chen J."/>
            <person name="Kohler A."/>
            <person name="Krizsan K."/>
            <person name="Balestrini R."/>
            <person name="Da Silva C."/>
            <person name="Montanini B."/>
            <person name="Hainaut M."/>
            <person name="Levati E."/>
            <person name="Barry K.W."/>
            <person name="Belfiori B."/>
            <person name="Cichocki N."/>
            <person name="Clum A."/>
            <person name="Dockter R.B."/>
            <person name="Fauchery L."/>
            <person name="Guy J."/>
            <person name="Iotti M."/>
            <person name="Le Tacon F."/>
            <person name="Lindquist E.A."/>
            <person name="Lipzen A."/>
            <person name="Malagnac F."/>
            <person name="Mello A."/>
            <person name="Molinier V."/>
            <person name="Miyauchi S."/>
            <person name="Poulain J."/>
            <person name="Riccioni C."/>
            <person name="Rubini A."/>
            <person name="Sitrit Y."/>
            <person name="Splivallo R."/>
            <person name="Traeger S."/>
            <person name="Wang M."/>
            <person name="Zifcakova L."/>
            <person name="Wipf D."/>
            <person name="Zambonelli A."/>
            <person name="Paolocci F."/>
            <person name="Nowrousian M."/>
            <person name="Ottonello S."/>
            <person name="Baldrian P."/>
            <person name="Spatafora J.W."/>
            <person name="Henrissat B."/>
            <person name="Nagy L.G."/>
            <person name="Aury J.M."/>
            <person name="Wincker P."/>
            <person name="Grigoriev I.V."/>
            <person name="Bonfante P."/>
            <person name="Martin F.M."/>
        </authorList>
    </citation>
    <scope>NUCLEOTIDE SEQUENCE [LARGE SCALE GENOMIC DNA]</scope>
    <source>
        <strain evidence="1 2">ATCC MYA-4762</strain>
    </source>
</reference>
<accession>A0A3N4LWC2</accession>
<name>A0A3N4LWC2_9PEZI</name>
<keyword evidence="2" id="KW-1185">Reference proteome</keyword>
<gene>
    <name evidence="1" type="ORF">L211DRAFT_866911</name>
</gene>
<protein>
    <submittedName>
        <fullName evidence="1">Uncharacterized protein</fullName>
    </submittedName>
</protein>
<organism evidence="1 2">
    <name type="scientific">Terfezia boudieri ATCC MYA-4762</name>
    <dbReference type="NCBI Taxonomy" id="1051890"/>
    <lineage>
        <taxon>Eukaryota</taxon>
        <taxon>Fungi</taxon>
        <taxon>Dikarya</taxon>
        <taxon>Ascomycota</taxon>
        <taxon>Pezizomycotina</taxon>
        <taxon>Pezizomycetes</taxon>
        <taxon>Pezizales</taxon>
        <taxon>Pezizaceae</taxon>
        <taxon>Terfezia</taxon>
    </lineage>
</organism>
<evidence type="ECO:0000313" key="1">
    <source>
        <dbReference type="EMBL" id="RPB25988.1"/>
    </source>
</evidence>
<dbReference type="InParanoid" id="A0A3N4LWC2"/>
<evidence type="ECO:0000313" key="2">
    <source>
        <dbReference type="Proteomes" id="UP000267821"/>
    </source>
</evidence>
<proteinExistence type="predicted"/>
<dbReference type="AlphaFoldDB" id="A0A3N4LWC2"/>
<dbReference type="Proteomes" id="UP000267821">
    <property type="component" value="Unassembled WGS sequence"/>
</dbReference>
<sequence>MYKNYIENPCRFVLANVAKDTDPHTISIMLIDLHQSFPQRSGKFRLEPNVRFYDISYTYSSSSCGEATIISLPVCVMSELSNTVGIQVLCYPPPKAGIDEKVLDFVPLQIPQGCLVLSNMALSQKTGVSVGEYDLQNMGEGGELKNLTIAT</sequence>